<evidence type="ECO:0000256" key="2">
    <source>
        <dbReference type="ARBA" id="ARBA00022692"/>
    </source>
</evidence>
<dbReference type="RefSeq" id="WP_386732442.1">
    <property type="nucleotide sequence ID" value="NZ_JBHSTP010000003.1"/>
</dbReference>
<evidence type="ECO:0000313" key="7">
    <source>
        <dbReference type="EMBL" id="MFC6357061.1"/>
    </source>
</evidence>
<keyword evidence="2 5" id="KW-0812">Transmembrane</keyword>
<keyword evidence="8" id="KW-1185">Reference proteome</keyword>
<dbReference type="PANTHER" id="PTHR43229:SF2">
    <property type="entry name" value="NODULATION PROTEIN J"/>
    <property type="match status" value="1"/>
</dbReference>
<feature type="domain" description="ABC-2 type transporter transmembrane" evidence="6">
    <location>
        <begin position="29"/>
        <end position="224"/>
    </location>
</feature>
<evidence type="ECO:0000256" key="4">
    <source>
        <dbReference type="ARBA" id="ARBA00023136"/>
    </source>
</evidence>
<keyword evidence="3 5" id="KW-1133">Transmembrane helix</keyword>
<gene>
    <name evidence="7" type="ORF">ACFQB0_13195</name>
</gene>
<accession>A0ABW1VJ73</accession>
<comment type="caution">
    <text evidence="7">The sequence shown here is derived from an EMBL/GenBank/DDBJ whole genome shotgun (WGS) entry which is preliminary data.</text>
</comment>
<feature type="transmembrane region" description="Helical" evidence="5">
    <location>
        <begin position="235"/>
        <end position="256"/>
    </location>
</feature>
<evidence type="ECO:0000256" key="3">
    <source>
        <dbReference type="ARBA" id="ARBA00022989"/>
    </source>
</evidence>
<evidence type="ECO:0000259" key="6">
    <source>
        <dbReference type="Pfam" id="PF01061"/>
    </source>
</evidence>
<proteinExistence type="predicted"/>
<sequence>MNDSNSAGFQVGQAVAPVRMSRLLGVYVRTQVVELVRLPIAMATAIGFPIILFIIFAAGGSPSNNVANWAMIVVLASGISAVALYHLGAGIAEERANAWDPYQRTLARPYWLVLLSRVLTAFIFIVAGALPVVALGYWITDVDLPLERWPATAGLLALGAVIMSLLGVAIGYSFGGKSAIGFATVLLFPMLWLGGFFGSYETLPEWAKVAAEFVPTRHWSAALLEAVGDGVTTWLHIWMLLVWLLGLAGLAFVAVWRDATRSTRS</sequence>
<dbReference type="Proteomes" id="UP001596306">
    <property type="component" value="Unassembled WGS sequence"/>
</dbReference>
<comment type="subcellular location">
    <subcellularLocation>
        <location evidence="1">Membrane</location>
        <topology evidence="1">Multi-pass membrane protein</topology>
    </subcellularLocation>
</comment>
<dbReference type="Pfam" id="PF01061">
    <property type="entry name" value="ABC2_membrane"/>
    <property type="match status" value="1"/>
</dbReference>
<feature type="transmembrane region" description="Helical" evidence="5">
    <location>
        <begin position="179"/>
        <end position="200"/>
    </location>
</feature>
<reference evidence="8" key="1">
    <citation type="journal article" date="2019" name="Int. J. Syst. Evol. Microbiol.">
        <title>The Global Catalogue of Microorganisms (GCM) 10K type strain sequencing project: providing services to taxonomists for standard genome sequencing and annotation.</title>
        <authorList>
            <consortium name="The Broad Institute Genomics Platform"/>
            <consortium name="The Broad Institute Genome Sequencing Center for Infectious Disease"/>
            <person name="Wu L."/>
            <person name="Ma J."/>
        </authorList>
    </citation>
    <scope>NUCLEOTIDE SEQUENCE [LARGE SCALE GENOMIC DNA]</scope>
    <source>
        <strain evidence="8">CCUG 43304</strain>
    </source>
</reference>
<name>A0ABW1VJ73_9MICO</name>
<evidence type="ECO:0000313" key="8">
    <source>
        <dbReference type="Proteomes" id="UP001596306"/>
    </source>
</evidence>
<evidence type="ECO:0000256" key="5">
    <source>
        <dbReference type="SAM" id="Phobius"/>
    </source>
</evidence>
<dbReference type="InterPro" id="IPR051784">
    <property type="entry name" value="Nod_factor_ABC_transporter"/>
</dbReference>
<keyword evidence="4 5" id="KW-0472">Membrane</keyword>
<organism evidence="7 8">
    <name type="scientific">Luethyella okanaganae</name>
    <dbReference type="NCBI Taxonomy" id="69372"/>
    <lineage>
        <taxon>Bacteria</taxon>
        <taxon>Bacillati</taxon>
        <taxon>Actinomycetota</taxon>
        <taxon>Actinomycetes</taxon>
        <taxon>Micrococcales</taxon>
        <taxon>Microbacteriaceae</taxon>
        <taxon>Luethyella</taxon>
    </lineage>
</organism>
<feature type="transmembrane region" description="Helical" evidence="5">
    <location>
        <begin position="151"/>
        <end position="172"/>
    </location>
</feature>
<dbReference type="InterPro" id="IPR013525">
    <property type="entry name" value="ABC2_TM"/>
</dbReference>
<evidence type="ECO:0000256" key="1">
    <source>
        <dbReference type="ARBA" id="ARBA00004141"/>
    </source>
</evidence>
<feature type="transmembrane region" description="Helical" evidence="5">
    <location>
        <begin position="110"/>
        <end position="139"/>
    </location>
</feature>
<feature type="transmembrane region" description="Helical" evidence="5">
    <location>
        <begin position="66"/>
        <end position="89"/>
    </location>
</feature>
<feature type="transmembrane region" description="Helical" evidence="5">
    <location>
        <begin position="38"/>
        <end position="60"/>
    </location>
</feature>
<dbReference type="EMBL" id="JBHSTP010000003">
    <property type="protein sequence ID" value="MFC6357061.1"/>
    <property type="molecule type" value="Genomic_DNA"/>
</dbReference>
<dbReference type="PANTHER" id="PTHR43229">
    <property type="entry name" value="NODULATION PROTEIN J"/>
    <property type="match status" value="1"/>
</dbReference>
<protein>
    <submittedName>
        <fullName evidence="7">ABC transporter permease</fullName>
    </submittedName>
</protein>